<gene>
    <name evidence="2" type="ORF">EGC82_20505</name>
</gene>
<name>A0A3G8LZ77_9GAMM</name>
<dbReference type="OrthoDB" id="3174863at2"/>
<dbReference type="PANTHER" id="PTHR34227:SF13">
    <property type="entry name" value="TAT PROOFREADING CHAPERONE DMSD-RELATED"/>
    <property type="match status" value="1"/>
</dbReference>
<evidence type="ECO:0000313" key="2">
    <source>
        <dbReference type="EMBL" id="AZG74921.1"/>
    </source>
</evidence>
<evidence type="ECO:0000313" key="3">
    <source>
        <dbReference type="Proteomes" id="UP000278035"/>
    </source>
</evidence>
<dbReference type="Pfam" id="PF02613">
    <property type="entry name" value="Nitrate_red_del"/>
    <property type="match status" value="1"/>
</dbReference>
<dbReference type="EMBL" id="CP034015">
    <property type="protein sequence ID" value="AZG74921.1"/>
    <property type="molecule type" value="Genomic_DNA"/>
</dbReference>
<keyword evidence="1" id="KW-0143">Chaperone</keyword>
<dbReference type="Gene3D" id="1.10.3480.10">
    <property type="entry name" value="TorD-like"/>
    <property type="match status" value="1"/>
</dbReference>
<organism evidence="2 3">
    <name type="scientific">Shewanella livingstonensis</name>
    <dbReference type="NCBI Taxonomy" id="150120"/>
    <lineage>
        <taxon>Bacteria</taxon>
        <taxon>Pseudomonadati</taxon>
        <taxon>Pseudomonadota</taxon>
        <taxon>Gammaproteobacteria</taxon>
        <taxon>Alteromonadales</taxon>
        <taxon>Shewanellaceae</taxon>
        <taxon>Shewanella</taxon>
    </lineage>
</organism>
<dbReference type="SUPFAM" id="SSF89155">
    <property type="entry name" value="TorD-like"/>
    <property type="match status" value="1"/>
</dbReference>
<keyword evidence="3" id="KW-1185">Reference proteome</keyword>
<dbReference type="KEGG" id="slj:EGC82_20505"/>
<sequence length="221" mass="25401">MNDMNIEKLQDLQAIANVLHSVLTIYPESDVINTFKNQDIVENWPKLLATDSDHKGLTYLKSYLAQWSGDEAELIKLKLDYGMLFYGPGTPLAAPWGSAYTSSSQLLNDFSTVTLKQFYAANDINIDMRTNEPLDHIGLILAVLSFLLTKAMAEPQNPYFQKAINELLEQHLLPWAYRCLDLAYSYAETDYYRAFAILAKEYLLYLEQIFDLHPKRIAIYR</sequence>
<dbReference type="Proteomes" id="UP000278035">
    <property type="component" value="Chromosome"/>
</dbReference>
<proteinExistence type="predicted"/>
<accession>A0A3G8LZ77</accession>
<dbReference type="PANTHER" id="PTHR34227">
    <property type="entry name" value="CHAPERONE PROTEIN YCDY"/>
    <property type="match status" value="1"/>
</dbReference>
<dbReference type="InterPro" id="IPR050289">
    <property type="entry name" value="TorD/DmsD_chaperones"/>
</dbReference>
<dbReference type="InterPro" id="IPR020945">
    <property type="entry name" value="DMSO/NO3_reduct_chaperone"/>
</dbReference>
<dbReference type="RefSeq" id="WP_124732389.1">
    <property type="nucleotide sequence ID" value="NZ_CBCSKC010000090.1"/>
</dbReference>
<protein>
    <submittedName>
        <fullName evidence="2">Molecular chaperone TorD</fullName>
    </submittedName>
</protein>
<dbReference type="InterPro" id="IPR036411">
    <property type="entry name" value="TorD-like_sf"/>
</dbReference>
<evidence type="ECO:0000256" key="1">
    <source>
        <dbReference type="ARBA" id="ARBA00023186"/>
    </source>
</evidence>
<reference evidence="3" key="1">
    <citation type="submission" date="2018-11" db="EMBL/GenBank/DDBJ databases">
        <title>Shewanella sp. M2.</title>
        <authorList>
            <person name="Hwang Y.J."/>
            <person name="Hwang C.Y."/>
        </authorList>
    </citation>
    <scope>NUCLEOTIDE SEQUENCE [LARGE SCALE GENOMIC DNA]</scope>
    <source>
        <strain evidence="3">LMG 19866</strain>
    </source>
</reference>
<dbReference type="AlphaFoldDB" id="A0A3G8LZ77"/>